<organism evidence="1 2">
    <name type="scientific">Butyrivibrio hungatei</name>
    <dbReference type="NCBI Taxonomy" id="185008"/>
    <lineage>
        <taxon>Bacteria</taxon>
        <taxon>Bacillati</taxon>
        <taxon>Bacillota</taxon>
        <taxon>Clostridia</taxon>
        <taxon>Lachnospirales</taxon>
        <taxon>Lachnospiraceae</taxon>
        <taxon>Butyrivibrio</taxon>
    </lineage>
</organism>
<accession>A0A1G5E9V1</accession>
<dbReference type="EMBL" id="FMUR01000010">
    <property type="protein sequence ID" value="SCY23732.1"/>
    <property type="molecule type" value="Genomic_DNA"/>
</dbReference>
<reference evidence="2" key="1">
    <citation type="submission" date="2016-10" db="EMBL/GenBank/DDBJ databases">
        <authorList>
            <person name="Varghese N."/>
            <person name="Submissions S."/>
        </authorList>
    </citation>
    <scope>NUCLEOTIDE SEQUENCE [LARGE SCALE GENOMIC DNA]</scope>
    <source>
        <strain evidence="2">XBD2006</strain>
    </source>
</reference>
<name>A0A1G5E9V1_9FIRM</name>
<evidence type="ECO:0000313" key="2">
    <source>
        <dbReference type="Proteomes" id="UP000183047"/>
    </source>
</evidence>
<gene>
    <name evidence="1" type="ORF">SAMN02910451_01871</name>
</gene>
<dbReference type="AlphaFoldDB" id="A0A1G5E9V1"/>
<evidence type="ECO:0000313" key="1">
    <source>
        <dbReference type="EMBL" id="SCY23732.1"/>
    </source>
</evidence>
<protein>
    <submittedName>
        <fullName evidence="1">Mobilisation protein (MobC)</fullName>
    </submittedName>
</protein>
<dbReference type="RefSeq" id="WP_072699992.1">
    <property type="nucleotide sequence ID" value="NZ_FMUR01000010.1"/>
</dbReference>
<proteinExistence type="predicted"/>
<sequence>MREYTDRIRVWIKPGDKEKIRKRMEEAGIRNMSAYIRKMAIDGYVIKLDLSDVKEVSRLLRINANNINQYAKRANETGSIYLEDIKDVQRQQEELWILMKEILQRLATI</sequence>
<keyword evidence="2" id="KW-1185">Reference proteome</keyword>
<dbReference type="Pfam" id="PF21983">
    <property type="entry name" value="NikA-like"/>
    <property type="match status" value="1"/>
</dbReference>
<dbReference type="InterPro" id="IPR053842">
    <property type="entry name" value="NikA-like"/>
</dbReference>
<dbReference type="Proteomes" id="UP000183047">
    <property type="component" value="Unassembled WGS sequence"/>
</dbReference>
<dbReference type="OrthoDB" id="9804743at2"/>